<comment type="caution">
    <text evidence="8">The sequence shown here is derived from an EMBL/GenBank/DDBJ whole genome shotgun (WGS) entry which is preliminary data.</text>
</comment>
<dbReference type="STRING" id="1198029.A0A1U7LUS3"/>
<dbReference type="PANTHER" id="PTHR12289">
    <property type="entry name" value="METAXIN RELATED"/>
    <property type="match status" value="1"/>
</dbReference>
<proteinExistence type="predicted"/>
<evidence type="ECO:0000256" key="6">
    <source>
        <dbReference type="ARBA" id="ARBA00023136"/>
    </source>
</evidence>
<evidence type="ECO:0000256" key="5">
    <source>
        <dbReference type="ARBA" id="ARBA00023128"/>
    </source>
</evidence>
<keyword evidence="6" id="KW-0472">Membrane</keyword>
<dbReference type="OrthoDB" id="5835136at2759"/>
<dbReference type="PANTHER" id="PTHR12289:SF41">
    <property type="entry name" value="FAILED AXON CONNECTIONS-RELATED"/>
    <property type="match status" value="1"/>
</dbReference>
<keyword evidence="4" id="KW-0653">Protein transport</keyword>
<evidence type="ECO:0000313" key="9">
    <source>
        <dbReference type="Proteomes" id="UP000186594"/>
    </source>
</evidence>
<comment type="subcellular location">
    <subcellularLocation>
        <location evidence="1">Mitochondrion outer membrane</location>
    </subcellularLocation>
</comment>
<keyword evidence="9" id="KW-1185">Reference proteome</keyword>
<evidence type="ECO:0000256" key="4">
    <source>
        <dbReference type="ARBA" id="ARBA00022927"/>
    </source>
</evidence>
<evidence type="ECO:0000256" key="3">
    <source>
        <dbReference type="ARBA" id="ARBA00022787"/>
    </source>
</evidence>
<dbReference type="Pfam" id="PF10568">
    <property type="entry name" value="Tom37"/>
    <property type="match status" value="1"/>
</dbReference>
<protein>
    <submittedName>
        <fullName evidence="8">Metaxin-3</fullName>
    </submittedName>
</protein>
<reference evidence="8 9" key="1">
    <citation type="submission" date="2016-04" db="EMBL/GenBank/DDBJ databases">
        <title>Evolutionary innovation and constraint leading to complex multicellularity in the Ascomycota.</title>
        <authorList>
            <person name="Cisse O."/>
            <person name="Nguyen A."/>
            <person name="Hewitt D.A."/>
            <person name="Jedd G."/>
            <person name="Stajich J.E."/>
        </authorList>
    </citation>
    <scope>NUCLEOTIDE SEQUENCE [LARGE SCALE GENOMIC DNA]</scope>
    <source>
        <strain evidence="8 9">DAH-3</strain>
    </source>
</reference>
<dbReference type="InterPro" id="IPR050931">
    <property type="entry name" value="Mito_Protein_Transport_Metaxin"/>
</dbReference>
<keyword evidence="2" id="KW-0813">Transport</keyword>
<feature type="domain" description="Mitochondrial outer membrane transport complex Sam37/metaxin N-terminal" evidence="7">
    <location>
        <begin position="21"/>
        <end position="133"/>
    </location>
</feature>
<keyword evidence="5" id="KW-0496">Mitochondrion</keyword>
<dbReference type="InterPro" id="IPR019564">
    <property type="entry name" value="Sam37/metaxin_N"/>
</dbReference>
<evidence type="ECO:0000256" key="1">
    <source>
        <dbReference type="ARBA" id="ARBA00004294"/>
    </source>
</evidence>
<organism evidence="8 9">
    <name type="scientific">Neolecta irregularis (strain DAH-3)</name>
    <dbReference type="NCBI Taxonomy" id="1198029"/>
    <lineage>
        <taxon>Eukaryota</taxon>
        <taxon>Fungi</taxon>
        <taxon>Dikarya</taxon>
        <taxon>Ascomycota</taxon>
        <taxon>Taphrinomycotina</taxon>
        <taxon>Neolectales</taxon>
        <taxon>Neolectaceae</taxon>
        <taxon>Neolecta</taxon>
    </lineage>
</organism>
<dbReference type="GO" id="GO:0015031">
    <property type="term" value="P:protein transport"/>
    <property type="evidence" value="ECO:0007669"/>
    <property type="project" value="UniProtKB-KW"/>
</dbReference>
<keyword evidence="3" id="KW-1000">Mitochondrion outer membrane</keyword>
<evidence type="ECO:0000259" key="7">
    <source>
        <dbReference type="Pfam" id="PF10568"/>
    </source>
</evidence>
<dbReference type="EMBL" id="LXFE01000188">
    <property type="protein sequence ID" value="OLL26394.1"/>
    <property type="molecule type" value="Genomic_DNA"/>
</dbReference>
<name>A0A1U7LUS3_NEOID</name>
<dbReference type="AlphaFoldDB" id="A0A1U7LUS3"/>
<accession>A0A1U7LUS3</accession>
<sequence length="216" mass="24468">MTIIATLYISPLPPHLSPQSTALHAYVALSTAPVKVIRSSLPPFDEPPIFIDGTLFLKGFENILSYFRKTYFDLDSRLDAKQSAESIAFSSFVKSLAEPLTLHTHVINFQNYPVTRSQISAQIPFPVKYWTAHSLLQSAQTKLVRFGLHQSENDNRGISLMKRVVDSTQVDVTIQKFAKELYSCLEWKLGTQDLLFGTTRCRRQSMLSYTHISLLI</sequence>
<evidence type="ECO:0000313" key="8">
    <source>
        <dbReference type="EMBL" id="OLL26394.1"/>
    </source>
</evidence>
<evidence type="ECO:0000256" key="2">
    <source>
        <dbReference type="ARBA" id="ARBA00022448"/>
    </source>
</evidence>
<dbReference type="GO" id="GO:0001401">
    <property type="term" value="C:SAM complex"/>
    <property type="evidence" value="ECO:0007669"/>
    <property type="project" value="InterPro"/>
</dbReference>
<gene>
    <name evidence="8" type="ORF">NEOLI_001529</name>
</gene>
<dbReference type="Proteomes" id="UP000186594">
    <property type="component" value="Unassembled WGS sequence"/>
</dbReference>
<dbReference type="GO" id="GO:0007005">
    <property type="term" value="P:mitochondrion organization"/>
    <property type="evidence" value="ECO:0007669"/>
    <property type="project" value="TreeGrafter"/>
</dbReference>